<evidence type="ECO:0000313" key="9">
    <source>
        <dbReference type="Proteomes" id="UP000009011"/>
    </source>
</evidence>
<evidence type="ECO:0000256" key="4">
    <source>
        <dbReference type="ARBA" id="ARBA00022989"/>
    </source>
</evidence>
<dbReference type="PANTHER" id="PTHR43702">
    <property type="entry name" value="L-FUCOSE-PROTON SYMPORTER"/>
    <property type="match status" value="1"/>
</dbReference>
<dbReference type="Pfam" id="PF07690">
    <property type="entry name" value="MFS_1"/>
    <property type="match status" value="1"/>
</dbReference>
<evidence type="ECO:0000256" key="1">
    <source>
        <dbReference type="ARBA" id="ARBA00004429"/>
    </source>
</evidence>
<keyword evidence="9" id="KW-1185">Reference proteome</keyword>
<feature type="transmembrane region" description="Helical" evidence="6">
    <location>
        <begin position="249"/>
        <end position="272"/>
    </location>
</feature>
<reference evidence="8 9" key="1">
    <citation type="journal article" date="2013" name="PLoS ONE">
        <title>Genomic analysis of Melioribacter roseus, facultatively anaerobic organotrophic bacterium representing a novel deep lineage within Bacteriodetes/Chlorobi group.</title>
        <authorList>
            <person name="Kadnikov V.V."/>
            <person name="Mardanov A.V."/>
            <person name="Podosokorskaya O.A."/>
            <person name="Gavrilov S.N."/>
            <person name="Kublanov I.V."/>
            <person name="Beletsky A.V."/>
            <person name="Bonch-Osmolovskaya E.A."/>
            <person name="Ravin N.V."/>
        </authorList>
    </citation>
    <scope>NUCLEOTIDE SEQUENCE [LARGE SCALE GENOMIC DNA]</scope>
    <source>
        <strain evidence="9">JCM 17771 / P3M-2</strain>
    </source>
</reference>
<organism evidence="8 9">
    <name type="scientific">Melioribacter roseus (strain DSM 23840 / JCM 17771 / VKM B-2668 / P3M-2)</name>
    <dbReference type="NCBI Taxonomy" id="1191523"/>
    <lineage>
        <taxon>Bacteria</taxon>
        <taxon>Pseudomonadati</taxon>
        <taxon>Ignavibacteriota</taxon>
        <taxon>Ignavibacteria</taxon>
        <taxon>Ignavibacteriales</taxon>
        <taxon>Melioribacteraceae</taxon>
        <taxon>Melioribacter</taxon>
    </lineage>
</organism>
<sequence>MKSRALPVYLAFLCMGFGDVVGPLVGLAKDSFSLSYTMAQLIPFTGFIMFGILSVPIGIFQDRKGRKFVLLLGLTVALIGLLLPILNGMYGLPFDLSLVGKFDFLVVLASILLLCAGATILQVVGNPIMRDVSPEGAYSRNLSLAQSLKAVGSSMGFLIPPFAAYVFKLEWTILFPLFASLILITLLITIKTDIHEKEQKDVPASIKSCFELLKKPYVLIMVLAIFFYVGAEVSMSSGVPILLKENFGVAGFSLWVSWSLFFLPIMAGRFFGSLILRKIEAQKFLRLTVVISFLGIALMFTNSALITFVGIILTGLGFSNIFPLVFSITIEKMPERSNELSGLMVTAIAGGAVVPLIMGAVNDLSDVLTGFIIPLLCVIYIGIASVYSSKIKFAAE</sequence>
<dbReference type="KEGG" id="mro:MROS_1583"/>
<feature type="transmembrane region" description="Helical" evidence="6">
    <location>
        <begin position="104"/>
        <end position="129"/>
    </location>
</feature>
<dbReference type="HOGENOM" id="CLU_057506_0_0_10"/>
<dbReference type="SUPFAM" id="SSF103473">
    <property type="entry name" value="MFS general substrate transporter"/>
    <property type="match status" value="1"/>
</dbReference>
<dbReference type="GO" id="GO:0005886">
    <property type="term" value="C:plasma membrane"/>
    <property type="evidence" value="ECO:0007669"/>
    <property type="project" value="UniProtKB-SubCell"/>
</dbReference>
<dbReference type="GO" id="GO:0022857">
    <property type="term" value="F:transmembrane transporter activity"/>
    <property type="evidence" value="ECO:0007669"/>
    <property type="project" value="InterPro"/>
</dbReference>
<dbReference type="eggNOG" id="COG0738">
    <property type="taxonomic scope" value="Bacteria"/>
</dbReference>
<feature type="transmembrane region" description="Helical" evidence="6">
    <location>
        <begin position="42"/>
        <end position="61"/>
    </location>
</feature>
<dbReference type="Proteomes" id="UP000009011">
    <property type="component" value="Chromosome"/>
</dbReference>
<dbReference type="PROSITE" id="PS50850">
    <property type="entry name" value="MFS"/>
    <property type="match status" value="1"/>
</dbReference>
<evidence type="ECO:0000256" key="5">
    <source>
        <dbReference type="ARBA" id="ARBA00023136"/>
    </source>
</evidence>
<feature type="transmembrane region" description="Helical" evidence="6">
    <location>
        <begin position="173"/>
        <end position="190"/>
    </location>
</feature>
<protein>
    <submittedName>
        <fullName evidence="8">Putative sugar transport-like membrane protein</fullName>
    </submittedName>
</protein>
<dbReference type="PATRIC" id="fig|1191523.3.peg.1678"/>
<dbReference type="InterPro" id="IPR020846">
    <property type="entry name" value="MFS_dom"/>
</dbReference>
<accession>I6ZRY1</accession>
<dbReference type="EMBL" id="CP003557">
    <property type="protein sequence ID" value="AFN74819.1"/>
    <property type="molecule type" value="Genomic_DNA"/>
</dbReference>
<feature type="transmembrane region" description="Helical" evidence="6">
    <location>
        <begin position="284"/>
        <end position="300"/>
    </location>
</feature>
<keyword evidence="8" id="KW-0813">Transport</keyword>
<evidence type="ECO:0000256" key="2">
    <source>
        <dbReference type="ARBA" id="ARBA00022475"/>
    </source>
</evidence>
<dbReference type="OrthoDB" id="3225787at2"/>
<feature type="transmembrane region" description="Helical" evidence="6">
    <location>
        <begin position="340"/>
        <end position="361"/>
    </location>
</feature>
<evidence type="ECO:0000256" key="6">
    <source>
        <dbReference type="SAM" id="Phobius"/>
    </source>
</evidence>
<feature type="transmembrane region" description="Helical" evidence="6">
    <location>
        <begin position="217"/>
        <end position="243"/>
    </location>
</feature>
<dbReference type="InterPro" id="IPR036259">
    <property type="entry name" value="MFS_trans_sf"/>
</dbReference>
<dbReference type="InterPro" id="IPR011701">
    <property type="entry name" value="MFS"/>
</dbReference>
<gene>
    <name evidence="8" type="ordered locus">MROS_1583</name>
</gene>
<feature type="domain" description="Major facilitator superfamily (MFS) profile" evidence="7">
    <location>
        <begin position="1"/>
        <end position="392"/>
    </location>
</feature>
<dbReference type="Gene3D" id="1.20.1250.20">
    <property type="entry name" value="MFS general substrate transporter like domains"/>
    <property type="match status" value="2"/>
</dbReference>
<feature type="transmembrane region" description="Helical" evidence="6">
    <location>
        <begin position="150"/>
        <end position="167"/>
    </location>
</feature>
<evidence type="ECO:0000256" key="3">
    <source>
        <dbReference type="ARBA" id="ARBA00022692"/>
    </source>
</evidence>
<dbReference type="PANTHER" id="PTHR43702:SF3">
    <property type="entry name" value="PROTEIN TSGA"/>
    <property type="match status" value="1"/>
</dbReference>
<feature type="transmembrane region" description="Helical" evidence="6">
    <location>
        <begin position="367"/>
        <end position="387"/>
    </location>
</feature>
<dbReference type="InterPro" id="IPR050375">
    <property type="entry name" value="MFS_TsgA-like"/>
</dbReference>
<keyword evidence="5 6" id="KW-0472">Membrane</keyword>
<dbReference type="STRING" id="1191523.MROS_1583"/>
<feature type="transmembrane region" description="Helical" evidence="6">
    <location>
        <begin position="306"/>
        <end position="328"/>
    </location>
</feature>
<keyword evidence="4 6" id="KW-1133">Transmembrane helix</keyword>
<evidence type="ECO:0000259" key="7">
    <source>
        <dbReference type="PROSITE" id="PS50850"/>
    </source>
</evidence>
<dbReference type="AlphaFoldDB" id="I6ZRY1"/>
<comment type="subcellular location">
    <subcellularLocation>
        <location evidence="1">Cell inner membrane</location>
        <topology evidence="1">Multi-pass membrane protein</topology>
    </subcellularLocation>
</comment>
<proteinExistence type="predicted"/>
<keyword evidence="2" id="KW-1003">Cell membrane</keyword>
<dbReference type="RefSeq" id="WP_014856253.1">
    <property type="nucleotide sequence ID" value="NC_018178.1"/>
</dbReference>
<evidence type="ECO:0000313" key="8">
    <source>
        <dbReference type="EMBL" id="AFN74819.1"/>
    </source>
</evidence>
<feature type="transmembrane region" description="Helical" evidence="6">
    <location>
        <begin position="68"/>
        <end position="92"/>
    </location>
</feature>
<keyword evidence="3 6" id="KW-0812">Transmembrane</keyword>
<keyword evidence="8" id="KW-0762">Sugar transport</keyword>
<name>I6ZRY1_MELRP</name>